<evidence type="ECO:0000313" key="1">
    <source>
        <dbReference type="EMBL" id="MFC4636034.1"/>
    </source>
</evidence>
<dbReference type="EMBL" id="JBHSFV010000014">
    <property type="protein sequence ID" value="MFC4636034.1"/>
    <property type="molecule type" value="Genomic_DNA"/>
</dbReference>
<gene>
    <name evidence="1" type="ORF">ACFO3O_19145</name>
</gene>
<organism evidence="1 2">
    <name type="scientific">Dokdonia ponticola</name>
    <dbReference type="NCBI Taxonomy" id="2041041"/>
    <lineage>
        <taxon>Bacteria</taxon>
        <taxon>Pseudomonadati</taxon>
        <taxon>Bacteroidota</taxon>
        <taxon>Flavobacteriia</taxon>
        <taxon>Flavobacteriales</taxon>
        <taxon>Flavobacteriaceae</taxon>
        <taxon>Dokdonia</taxon>
    </lineage>
</organism>
<dbReference type="Proteomes" id="UP001596043">
    <property type="component" value="Unassembled WGS sequence"/>
</dbReference>
<accession>A0ABV9I3M4</accession>
<reference evidence="2" key="1">
    <citation type="journal article" date="2019" name="Int. J. Syst. Evol. Microbiol.">
        <title>The Global Catalogue of Microorganisms (GCM) 10K type strain sequencing project: providing services to taxonomists for standard genome sequencing and annotation.</title>
        <authorList>
            <consortium name="The Broad Institute Genomics Platform"/>
            <consortium name="The Broad Institute Genome Sequencing Center for Infectious Disease"/>
            <person name="Wu L."/>
            <person name="Ma J."/>
        </authorList>
    </citation>
    <scope>NUCLEOTIDE SEQUENCE [LARGE SCALE GENOMIC DNA]</scope>
    <source>
        <strain evidence="2">YJ-61-S</strain>
    </source>
</reference>
<proteinExistence type="predicted"/>
<protein>
    <recommendedName>
        <fullName evidence="3">Arsenate reductase</fullName>
    </recommendedName>
</protein>
<dbReference type="RefSeq" id="WP_379981840.1">
    <property type="nucleotide sequence ID" value="NZ_JBHSFV010000014.1"/>
</dbReference>
<evidence type="ECO:0008006" key="3">
    <source>
        <dbReference type="Google" id="ProtNLM"/>
    </source>
</evidence>
<evidence type="ECO:0000313" key="2">
    <source>
        <dbReference type="Proteomes" id="UP001596043"/>
    </source>
</evidence>
<name>A0ABV9I3M4_9FLAO</name>
<keyword evidence="2" id="KW-1185">Reference proteome</keyword>
<comment type="caution">
    <text evidence="1">The sequence shown here is derived from an EMBL/GenBank/DDBJ whole genome shotgun (WGS) entry which is preliminary data.</text>
</comment>
<dbReference type="Gene3D" id="3.40.30.10">
    <property type="entry name" value="Glutaredoxin"/>
    <property type="match status" value="1"/>
</dbReference>
<sequence>MAITATNTNNRLIHCIYYSNNPFGKKLHAFLEALNKDMLIIDVAQTMPSDTQWHDIAKELNVSLKAFIDIQKVDAFNEDSNYSEEGLVKILAQNPNALKGAILMEGDRIAHITQYTEILKFYNVDSAGLEKTLHTQKPITNSKTKGDNFI</sequence>